<dbReference type="Pfam" id="PF22725">
    <property type="entry name" value="GFO_IDH_MocA_C3"/>
    <property type="match status" value="1"/>
</dbReference>
<dbReference type="InterPro" id="IPR050984">
    <property type="entry name" value="Gfo/Idh/MocA_domain"/>
</dbReference>
<reference evidence="9" key="1">
    <citation type="journal article" date="2023" name="IMA Fungus">
        <title>Comparative genomic study of the Penicillium genus elucidates a diverse pangenome and 15 lateral gene transfer events.</title>
        <authorList>
            <person name="Petersen C."/>
            <person name="Sorensen T."/>
            <person name="Nielsen M.R."/>
            <person name="Sondergaard T.E."/>
            <person name="Sorensen J.L."/>
            <person name="Fitzpatrick D.A."/>
            <person name="Frisvad J.C."/>
            <person name="Nielsen K.L."/>
        </authorList>
    </citation>
    <scope>NUCLEOTIDE SEQUENCE</scope>
    <source>
        <strain evidence="9">IBT 17514</strain>
    </source>
</reference>
<proteinExistence type="inferred from homology"/>
<dbReference type="SUPFAM" id="SSF51735">
    <property type="entry name" value="NAD(P)-binding Rossmann-fold domains"/>
    <property type="match status" value="1"/>
</dbReference>
<evidence type="ECO:0000256" key="2">
    <source>
        <dbReference type="ARBA" id="ARBA00023002"/>
    </source>
</evidence>
<evidence type="ECO:0000256" key="3">
    <source>
        <dbReference type="ARBA" id="ARBA00038984"/>
    </source>
</evidence>
<dbReference type="AlphaFoldDB" id="A0AAD6N024"/>
<keyword evidence="6" id="KW-0732">Signal</keyword>
<feature type="domain" description="Gfo/Idh/MocA-like oxidoreductase N-terminal" evidence="7">
    <location>
        <begin position="7"/>
        <end position="129"/>
    </location>
</feature>
<evidence type="ECO:0000256" key="5">
    <source>
        <dbReference type="ARBA" id="ARBA00049233"/>
    </source>
</evidence>
<evidence type="ECO:0000256" key="6">
    <source>
        <dbReference type="SAM" id="SignalP"/>
    </source>
</evidence>
<accession>A0AAD6N024</accession>
<evidence type="ECO:0000256" key="1">
    <source>
        <dbReference type="ARBA" id="ARBA00010928"/>
    </source>
</evidence>
<dbReference type="GO" id="GO:0047837">
    <property type="term" value="F:D-xylose 1-dehydrogenase (NADP+) activity"/>
    <property type="evidence" value="ECO:0007669"/>
    <property type="project" value="UniProtKB-EC"/>
</dbReference>
<protein>
    <recommendedName>
        <fullName evidence="3">D-xylose 1-dehydrogenase (NADP(+), D-xylono-1,5-lactone-forming)</fullName>
        <ecNumber evidence="3">1.1.1.179</ecNumber>
    </recommendedName>
    <alternativeName>
        <fullName evidence="4">D-xylose-NADP dehydrogenase</fullName>
    </alternativeName>
</protein>
<comment type="catalytic activity">
    <reaction evidence="5">
        <text>D-xylose + NADP(+) = D-xylono-1,5-lactone + NADPH + H(+)</text>
        <dbReference type="Rhea" id="RHEA:22000"/>
        <dbReference type="ChEBI" id="CHEBI:15378"/>
        <dbReference type="ChEBI" id="CHEBI:15867"/>
        <dbReference type="ChEBI" id="CHEBI:53455"/>
        <dbReference type="ChEBI" id="CHEBI:57783"/>
        <dbReference type="ChEBI" id="CHEBI:58349"/>
        <dbReference type="EC" id="1.1.1.179"/>
    </reaction>
</comment>
<keyword evidence="2" id="KW-0560">Oxidoreductase</keyword>
<evidence type="ECO:0000259" key="8">
    <source>
        <dbReference type="Pfam" id="PF22725"/>
    </source>
</evidence>
<dbReference type="GO" id="GO:0000166">
    <property type="term" value="F:nucleotide binding"/>
    <property type="evidence" value="ECO:0007669"/>
    <property type="project" value="InterPro"/>
</dbReference>
<feature type="domain" description="GFO/IDH/MocA-like oxidoreductase" evidence="8">
    <location>
        <begin position="150"/>
        <end position="270"/>
    </location>
</feature>
<sequence>MSNVPTIRWGILTTGLIASWFVSDLMIDPPDAKVKHIIQCIGTSSLEKGQKFVKEYCPSQNPQLYDSYEKVYNDPNVDIVYIGTPHGYHYRDCMQAIAAGKNVLCEKAFTLNAKQAREIFAAAKEKNVYIAEAMWLRHRPLYRKLLELLHQDKVIGDITRVFADFASEIDIPSLPVTSRYRDLSLGAGSLLDLGIYSLTWLAVALEEKGSANTEMPRIVASQSQEEGIEVATTAVLQYPGGRQGIATSTTKAKGPPGRVFVVIHGTNGHVEVSGDATSVPEFFTVYEKQERYGGASKVFFEKDEYEHTEYRFPVVGLGFVWEADNTALDVLAGRKESSIMPWAATVHMMDIMDEIRRQGGTVYPGE</sequence>
<dbReference type="PANTHER" id="PTHR22604">
    <property type="entry name" value="OXIDOREDUCTASES"/>
    <property type="match status" value="1"/>
</dbReference>
<dbReference type="SUPFAM" id="SSF55347">
    <property type="entry name" value="Glyceraldehyde-3-phosphate dehydrogenase-like, C-terminal domain"/>
    <property type="match status" value="1"/>
</dbReference>
<dbReference type="InterPro" id="IPR055170">
    <property type="entry name" value="GFO_IDH_MocA-like_dom"/>
</dbReference>
<evidence type="ECO:0000313" key="10">
    <source>
        <dbReference type="Proteomes" id="UP001215712"/>
    </source>
</evidence>
<dbReference type="Gene3D" id="3.40.50.720">
    <property type="entry name" value="NAD(P)-binding Rossmann-like Domain"/>
    <property type="match status" value="1"/>
</dbReference>
<dbReference type="InterPro" id="IPR036291">
    <property type="entry name" value="NAD(P)-bd_dom_sf"/>
</dbReference>
<feature type="chain" id="PRO_5042043310" description="D-xylose 1-dehydrogenase (NADP(+), D-xylono-1,5-lactone-forming)" evidence="6">
    <location>
        <begin position="28"/>
        <end position="366"/>
    </location>
</feature>
<comment type="caution">
    <text evidence="9">The sequence shown here is derived from an EMBL/GenBank/DDBJ whole genome shotgun (WGS) entry which is preliminary data.</text>
</comment>
<name>A0AAD6N024_9EURO</name>
<gene>
    <name evidence="9" type="ORF">N7493_001879</name>
</gene>
<feature type="signal peptide" evidence="6">
    <location>
        <begin position="1"/>
        <end position="27"/>
    </location>
</feature>
<evidence type="ECO:0000313" key="9">
    <source>
        <dbReference type="EMBL" id="KAJ5738724.1"/>
    </source>
</evidence>
<evidence type="ECO:0000256" key="4">
    <source>
        <dbReference type="ARBA" id="ARBA00042988"/>
    </source>
</evidence>
<organism evidence="9 10">
    <name type="scientific">Penicillium malachiteum</name>
    <dbReference type="NCBI Taxonomy" id="1324776"/>
    <lineage>
        <taxon>Eukaryota</taxon>
        <taxon>Fungi</taxon>
        <taxon>Dikarya</taxon>
        <taxon>Ascomycota</taxon>
        <taxon>Pezizomycotina</taxon>
        <taxon>Eurotiomycetes</taxon>
        <taxon>Eurotiomycetidae</taxon>
        <taxon>Eurotiales</taxon>
        <taxon>Aspergillaceae</taxon>
        <taxon>Penicillium</taxon>
    </lineage>
</organism>
<dbReference type="Proteomes" id="UP001215712">
    <property type="component" value="Unassembled WGS sequence"/>
</dbReference>
<comment type="similarity">
    <text evidence="1">Belongs to the Gfo/Idh/MocA family.</text>
</comment>
<dbReference type="PANTHER" id="PTHR22604:SF105">
    <property type="entry name" value="TRANS-1,2-DIHYDROBENZENE-1,2-DIOL DEHYDROGENASE"/>
    <property type="match status" value="1"/>
</dbReference>
<dbReference type="InterPro" id="IPR000683">
    <property type="entry name" value="Gfo/Idh/MocA-like_OxRdtase_N"/>
</dbReference>
<dbReference type="Gene3D" id="3.30.360.10">
    <property type="entry name" value="Dihydrodipicolinate Reductase, domain 2"/>
    <property type="match status" value="1"/>
</dbReference>
<dbReference type="EMBL" id="JAQJAN010000002">
    <property type="protein sequence ID" value="KAJ5738724.1"/>
    <property type="molecule type" value="Genomic_DNA"/>
</dbReference>
<keyword evidence="10" id="KW-1185">Reference proteome</keyword>
<reference evidence="9" key="2">
    <citation type="submission" date="2023-01" db="EMBL/GenBank/DDBJ databases">
        <authorList>
            <person name="Petersen C."/>
        </authorList>
    </citation>
    <scope>NUCLEOTIDE SEQUENCE</scope>
    <source>
        <strain evidence="9">IBT 17514</strain>
    </source>
</reference>
<dbReference type="Pfam" id="PF01408">
    <property type="entry name" value="GFO_IDH_MocA"/>
    <property type="match status" value="1"/>
</dbReference>
<evidence type="ECO:0000259" key="7">
    <source>
        <dbReference type="Pfam" id="PF01408"/>
    </source>
</evidence>
<dbReference type="EC" id="1.1.1.179" evidence="3"/>